<keyword evidence="2" id="KW-0732">Signal</keyword>
<sequence length="122" mass="14202">MLAQLAASLLGGAVLQPTAMTHSVMVLSFLLRWCCRRLLILKWQQNCRSVDWNAEFNDTPFFIWNVELITKGGFVFEFIYFIFFCLFKKTFSVCHFKEVAQLLTSICPSVNWCKMVLLKNFS</sequence>
<gene>
    <name evidence="3" type="ORF">SKAU_G00173980</name>
</gene>
<dbReference type="AlphaFoldDB" id="A0A9Q1J0N1"/>
<feature type="non-terminal residue" evidence="3">
    <location>
        <position position="122"/>
    </location>
</feature>
<protein>
    <recommendedName>
        <fullName evidence="5">Secreted protein</fullName>
    </recommendedName>
</protein>
<evidence type="ECO:0000313" key="3">
    <source>
        <dbReference type="EMBL" id="KAJ8360873.1"/>
    </source>
</evidence>
<organism evidence="3 4">
    <name type="scientific">Synaphobranchus kaupii</name>
    <name type="common">Kaup's arrowtooth eel</name>
    <dbReference type="NCBI Taxonomy" id="118154"/>
    <lineage>
        <taxon>Eukaryota</taxon>
        <taxon>Metazoa</taxon>
        <taxon>Chordata</taxon>
        <taxon>Craniata</taxon>
        <taxon>Vertebrata</taxon>
        <taxon>Euteleostomi</taxon>
        <taxon>Actinopterygii</taxon>
        <taxon>Neopterygii</taxon>
        <taxon>Teleostei</taxon>
        <taxon>Anguilliformes</taxon>
        <taxon>Synaphobranchidae</taxon>
        <taxon>Synaphobranchus</taxon>
    </lineage>
</organism>
<feature type="chain" id="PRO_5045074215" description="Secreted protein" evidence="2">
    <location>
        <begin position="22"/>
        <end position="122"/>
    </location>
</feature>
<keyword evidence="1" id="KW-1133">Transmembrane helix</keyword>
<name>A0A9Q1J0N1_SYNKA</name>
<evidence type="ECO:0000256" key="2">
    <source>
        <dbReference type="SAM" id="SignalP"/>
    </source>
</evidence>
<evidence type="ECO:0000256" key="1">
    <source>
        <dbReference type="SAM" id="Phobius"/>
    </source>
</evidence>
<reference evidence="3" key="1">
    <citation type="journal article" date="2023" name="Science">
        <title>Genome structures resolve the early diversification of teleost fishes.</title>
        <authorList>
            <person name="Parey E."/>
            <person name="Louis A."/>
            <person name="Montfort J."/>
            <person name="Bouchez O."/>
            <person name="Roques C."/>
            <person name="Iampietro C."/>
            <person name="Lluch J."/>
            <person name="Castinel A."/>
            <person name="Donnadieu C."/>
            <person name="Desvignes T."/>
            <person name="Floi Bucao C."/>
            <person name="Jouanno E."/>
            <person name="Wen M."/>
            <person name="Mejri S."/>
            <person name="Dirks R."/>
            <person name="Jansen H."/>
            <person name="Henkel C."/>
            <person name="Chen W.J."/>
            <person name="Zahm M."/>
            <person name="Cabau C."/>
            <person name="Klopp C."/>
            <person name="Thompson A.W."/>
            <person name="Robinson-Rechavi M."/>
            <person name="Braasch I."/>
            <person name="Lecointre G."/>
            <person name="Bobe J."/>
            <person name="Postlethwait J.H."/>
            <person name="Berthelot C."/>
            <person name="Roest Crollius H."/>
            <person name="Guiguen Y."/>
        </authorList>
    </citation>
    <scope>NUCLEOTIDE SEQUENCE</scope>
    <source>
        <strain evidence="3">WJC10195</strain>
    </source>
</reference>
<keyword evidence="1" id="KW-0472">Membrane</keyword>
<dbReference type="EMBL" id="JAINUF010000005">
    <property type="protein sequence ID" value="KAJ8360873.1"/>
    <property type="molecule type" value="Genomic_DNA"/>
</dbReference>
<keyword evidence="1" id="KW-0812">Transmembrane</keyword>
<feature type="transmembrane region" description="Helical" evidence="1">
    <location>
        <begin position="68"/>
        <end position="87"/>
    </location>
</feature>
<keyword evidence="4" id="KW-1185">Reference proteome</keyword>
<dbReference type="Proteomes" id="UP001152622">
    <property type="component" value="Chromosome 5"/>
</dbReference>
<accession>A0A9Q1J0N1</accession>
<feature type="signal peptide" evidence="2">
    <location>
        <begin position="1"/>
        <end position="21"/>
    </location>
</feature>
<evidence type="ECO:0008006" key="5">
    <source>
        <dbReference type="Google" id="ProtNLM"/>
    </source>
</evidence>
<evidence type="ECO:0000313" key="4">
    <source>
        <dbReference type="Proteomes" id="UP001152622"/>
    </source>
</evidence>
<proteinExistence type="predicted"/>
<comment type="caution">
    <text evidence="3">The sequence shown here is derived from an EMBL/GenBank/DDBJ whole genome shotgun (WGS) entry which is preliminary data.</text>
</comment>